<dbReference type="OrthoDB" id="416222at2759"/>
<evidence type="ECO:0000256" key="1">
    <source>
        <dbReference type="ARBA" id="ARBA00000448"/>
    </source>
</evidence>
<accession>A0A9Q1K5G3</accession>
<keyword evidence="9" id="KW-1185">Reference proteome</keyword>
<dbReference type="Pfam" id="PF00933">
    <property type="entry name" value="Glyco_hydro_3"/>
    <property type="match status" value="1"/>
</dbReference>
<dbReference type="EMBL" id="JAKOGI010000314">
    <property type="protein sequence ID" value="KAJ8437180.1"/>
    <property type="molecule type" value="Genomic_DNA"/>
</dbReference>
<comment type="catalytic activity">
    <reaction evidence="1">
        <text>Hydrolysis of terminal, non-reducing beta-D-glucosyl residues with release of beta-D-glucose.</text>
        <dbReference type="EC" id="3.2.1.21"/>
    </reaction>
</comment>
<dbReference type="GO" id="GO:0008422">
    <property type="term" value="F:beta-glucosidase activity"/>
    <property type="evidence" value="ECO:0007669"/>
    <property type="project" value="UniProtKB-EC"/>
</dbReference>
<dbReference type="Proteomes" id="UP001153076">
    <property type="component" value="Unassembled WGS sequence"/>
</dbReference>
<keyword evidence="5" id="KW-0378">Hydrolase</keyword>
<reference evidence="8" key="1">
    <citation type="submission" date="2022-04" db="EMBL/GenBank/DDBJ databases">
        <title>Carnegiea gigantea Genome sequencing and assembly v2.</title>
        <authorList>
            <person name="Copetti D."/>
            <person name="Sanderson M.J."/>
            <person name="Burquez A."/>
            <person name="Wojciechowski M.F."/>
        </authorList>
    </citation>
    <scope>NUCLEOTIDE SEQUENCE</scope>
    <source>
        <strain evidence="8">SGP5-SGP5p</strain>
        <tissue evidence="8">Aerial part</tissue>
    </source>
</reference>
<evidence type="ECO:0000313" key="8">
    <source>
        <dbReference type="EMBL" id="KAJ8437180.1"/>
    </source>
</evidence>
<evidence type="ECO:0000256" key="3">
    <source>
        <dbReference type="ARBA" id="ARBA00012744"/>
    </source>
</evidence>
<dbReference type="SUPFAM" id="SSF51445">
    <property type="entry name" value="(Trans)glycosidases"/>
    <property type="match status" value="1"/>
</dbReference>
<organism evidence="8 9">
    <name type="scientific">Carnegiea gigantea</name>
    <dbReference type="NCBI Taxonomy" id="171969"/>
    <lineage>
        <taxon>Eukaryota</taxon>
        <taxon>Viridiplantae</taxon>
        <taxon>Streptophyta</taxon>
        <taxon>Embryophyta</taxon>
        <taxon>Tracheophyta</taxon>
        <taxon>Spermatophyta</taxon>
        <taxon>Magnoliopsida</taxon>
        <taxon>eudicotyledons</taxon>
        <taxon>Gunneridae</taxon>
        <taxon>Pentapetalae</taxon>
        <taxon>Caryophyllales</taxon>
        <taxon>Cactineae</taxon>
        <taxon>Cactaceae</taxon>
        <taxon>Cactoideae</taxon>
        <taxon>Echinocereeae</taxon>
        <taxon>Carnegiea</taxon>
    </lineage>
</organism>
<dbReference type="AlphaFoldDB" id="A0A9Q1K5G3"/>
<sequence>MRLRCDYYVLETLATSLKLALKWKWARHRDANKVFPFAVYEHNMKSNISINIKTLRHNIPYLQNFHPIPSVLKGPLVLPDGFLVKITMGFVLSYWEGIDRITSPPHANYTYSVLAGVQAGIDMVMAPNNYQEFINDLKSLVTSSNVIPMMGINDAVRRILRMKFIIGLFENPMADLSLVNQIGSQSHNKSNMVCKSFAKLYPFFD</sequence>
<dbReference type="InterPro" id="IPR036962">
    <property type="entry name" value="Glyco_hydro_3_N_sf"/>
</dbReference>
<dbReference type="Gene3D" id="3.20.20.300">
    <property type="entry name" value="Glycoside hydrolase, family 3, N-terminal domain"/>
    <property type="match status" value="1"/>
</dbReference>
<feature type="domain" description="Glycoside hydrolase family 3 N-terminal" evidence="7">
    <location>
        <begin position="89"/>
        <end position="161"/>
    </location>
</feature>
<evidence type="ECO:0000256" key="5">
    <source>
        <dbReference type="ARBA" id="ARBA00022801"/>
    </source>
</evidence>
<evidence type="ECO:0000256" key="4">
    <source>
        <dbReference type="ARBA" id="ARBA00022729"/>
    </source>
</evidence>
<evidence type="ECO:0000256" key="6">
    <source>
        <dbReference type="ARBA" id="ARBA00023295"/>
    </source>
</evidence>
<dbReference type="EC" id="3.2.1.21" evidence="3"/>
<evidence type="ECO:0000313" key="9">
    <source>
        <dbReference type="Proteomes" id="UP001153076"/>
    </source>
</evidence>
<evidence type="ECO:0000256" key="2">
    <source>
        <dbReference type="ARBA" id="ARBA00005336"/>
    </source>
</evidence>
<gene>
    <name evidence="8" type="ORF">Cgig2_003809</name>
</gene>
<dbReference type="PANTHER" id="PTHR30620">
    <property type="entry name" value="PERIPLASMIC BETA-GLUCOSIDASE-RELATED"/>
    <property type="match status" value="1"/>
</dbReference>
<keyword evidence="4" id="KW-0732">Signal</keyword>
<protein>
    <recommendedName>
        <fullName evidence="3">beta-glucosidase</fullName>
        <ecNumber evidence="3">3.2.1.21</ecNumber>
    </recommendedName>
</protein>
<dbReference type="InterPro" id="IPR051915">
    <property type="entry name" value="Cellulose_Degrad_GH3"/>
</dbReference>
<comment type="similarity">
    <text evidence="2">Belongs to the glycosyl hydrolase 3 family.</text>
</comment>
<keyword evidence="6" id="KW-0326">Glycosidase</keyword>
<name>A0A9Q1K5G3_9CARY</name>
<comment type="caution">
    <text evidence="8">The sequence shown here is derived from an EMBL/GenBank/DDBJ whole genome shotgun (WGS) entry which is preliminary data.</text>
</comment>
<dbReference type="InterPro" id="IPR017853">
    <property type="entry name" value="GH"/>
</dbReference>
<dbReference type="GO" id="GO:0009251">
    <property type="term" value="P:glucan catabolic process"/>
    <property type="evidence" value="ECO:0007669"/>
    <property type="project" value="TreeGrafter"/>
</dbReference>
<evidence type="ECO:0000259" key="7">
    <source>
        <dbReference type="Pfam" id="PF00933"/>
    </source>
</evidence>
<dbReference type="InterPro" id="IPR001764">
    <property type="entry name" value="Glyco_hydro_3_N"/>
</dbReference>
<proteinExistence type="inferred from homology"/>
<dbReference type="PANTHER" id="PTHR30620:SF16">
    <property type="entry name" value="LYSOSOMAL BETA GLUCOSIDASE"/>
    <property type="match status" value="1"/>
</dbReference>